<protein>
    <submittedName>
        <fullName evidence="2">Uncharacterized protein</fullName>
    </submittedName>
</protein>
<name>A0A222VIZ6_9PSEU</name>
<dbReference type="EMBL" id="FMZE01000003">
    <property type="protein sequence ID" value="SDC67803.1"/>
    <property type="molecule type" value="Genomic_DNA"/>
</dbReference>
<dbReference type="Proteomes" id="UP000199494">
    <property type="component" value="Unassembled WGS sequence"/>
</dbReference>
<evidence type="ECO:0000313" key="3">
    <source>
        <dbReference type="Proteomes" id="UP000199494"/>
    </source>
</evidence>
<evidence type="ECO:0000256" key="1">
    <source>
        <dbReference type="SAM" id="MobiDB-lite"/>
    </source>
</evidence>
<proteinExistence type="predicted"/>
<keyword evidence="3" id="KW-1185">Reference proteome</keyword>
<dbReference type="RefSeq" id="WP_091801329.1">
    <property type="nucleotide sequence ID" value="NZ_CP016353.1"/>
</dbReference>
<gene>
    <name evidence="2" type="ORF">SAMN05421630_103159</name>
</gene>
<reference evidence="2 3" key="1">
    <citation type="submission" date="2016-10" db="EMBL/GenBank/DDBJ databases">
        <authorList>
            <person name="de Groot N.N."/>
        </authorList>
    </citation>
    <scope>NUCLEOTIDE SEQUENCE [LARGE SCALE GENOMIC DNA]</scope>
    <source>
        <strain evidence="2 3">CGMCC 4.5506</strain>
    </source>
</reference>
<dbReference type="OrthoDB" id="3197455at2"/>
<dbReference type="KEGG" id="pmad:BAY61_01035"/>
<dbReference type="AlphaFoldDB" id="A0A222VIZ6"/>
<feature type="region of interest" description="Disordered" evidence="1">
    <location>
        <begin position="40"/>
        <end position="72"/>
    </location>
</feature>
<evidence type="ECO:0000313" key="2">
    <source>
        <dbReference type="EMBL" id="SDC67803.1"/>
    </source>
</evidence>
<accession>A0A222VIZ6</accession>
<organism evidence="2 3">
    <name type="scientific">Prauserella marina</name>
    <dbReference type="NCBI Taxonomy" id="530584"/>
    <lineage>
        <taxon>Bacteria</taxon>
        <taxon>Bacillati</taxon>
        <taxon>Actinomycetota</taxon>
        <taxon>Actinomycetes</taxon>
        <taxon>Pseudonocardiales</taxon>
        <taxon>Pseudonocardiaceae</taxon>
        <taxon>Prauserella</taxon>
    </lineage>
</organism>
<sequence length="97" mass="10575">MARRADLCRDGGNAGGWLLDTVIDHETGLVTSEQVPCKACSTRPARSVPSTVHQPRPGDRARKRPSARLKDAAAAWLRRRWNTSGSKARQANALSAR</sequence>